<dbReference type="InterPro" id="IPR000315">
    <property type="entry name" value="Znf_B-box"/>
</dbReference>
<evidence type="ECO:0000313" key="3">
    <source>
        <dbReference type="EMBL" id="WAR20039.1"/>
    </source>
</evidence>
<evidence type="ECO:0000313" key="4">
    <source>
        <dbReference type="Proteomes" id="UP001164746"/>
    </source>
</evidence>
<evidence type="ECO:0000259" key="2">
    <source>
        <dbReference type="PROSITE" id="PS50119"/>
    </source>
</evidence>
<dbReference type="Proteomes" id="UP001164746">
    <property type="component" value="Chromosome 11"/>
</dbReference>
<reference evidence="3" key="1">
    <citation type="submission" date="2022-11" db="EMBL/GenBank/DDBJ databases">
        <title>Centuries of genome instability and evolution in soft-shell clam transmissible cancer (bioRxiv).</title>
        <authorList>
            <person name="Hart S.F.M."/>
            <person name="Yonemitsu M.A."/>
            <person name="Giersch R.M."/>
            <person name="Beal B.F."/>
            <person name="Arriagada G."/>
            <person name="Davis B.W."/>
            <person name="Ostrander E.A."/>
            <person name="Goff S.P."/>
            <person name="Metzger M.J."/>
        </authorList>
    </citation>
    <scope>NUCLEOTIDE SEQUENCE</scope>
    <source>
        <strain evidence="3">MELC-2E11</strain>
        <tissue evidence="3">Siphon/mantle</tissue>
    </source>
</reference>
<accession>A0ABY7FF68</accession>
<keyword evidence="1" id="KW-0862">Zinc</keyword>
<gene>
    <name evidence="3" type="ORF">MAR_001877</name>
</gene>
<dbReference type="Gene3D" id="2.120.10.30">
    <property type="entry name" value="TolB, C-terminal domain"/>
    <property type="match status" value="1"/>
</dbReference>
<proteinExistence type="predicted"/>
<evidence type="ECO:0000256" key="1">
    <source>
        <dbReference type="PROSITE-ProRule" id="PRU00024"/>
    </source>
</evidence>
<feature type="domain" description="B box-type" evidence="2">
    <location>
        <begin position="72"/>
        <end position="118"/>
    </location>
</feature>
<dbReference type="EMBL" id="CP111022">
    <property type="protein sequence ID" value="WAR20039.1"/>
    <property type="molecule type" value="Genomic_DNA"/>
</dbReference>
<keyword evidence="1" id="KW-0863">Zinc-finger</keyword>
<sequence length="346" mass="39002">MATGFSASVLNAGDFEYDFPCTECQEHGLNSEAVYFCQQCYSQFCGLCVKQHDRFYQKHPIIGTEKNETWGKVKSTCKMHPGEEMTVFCSDHRQTCCVTCQKELHGQCQLLQHTSPKLPPRPSSVKIGETNVNAQCDLFPLKQKHDESQMKPWEICAVSDNQVAISTERKAILFFNVNNSKLKMDRKLKLFHDCDHVSYLADQLYVASNRTVYQYTLTGQRVRKMDGWDMWGFALNPDGNRLYITDFDNNRLLTADMHGRGLAILADEDIKGPTGVCVSPCGKVFVCGSHFGTIIQIDSEGKHKLSIQATKEDRVSSPLSVYFDIRTSSLLVGQSDDADLLVLILK</sequence>
<keyword evidence="1" id="KW-0479">Metal-binding</keyword>
<dbReference type="Gene3D" id="3.30.160.60">
    <property type="entry name" value="Classic Zinc Finger"/>
    <property type="match status" value="1"/>
</dbReference>
<protein>
    <recommendedName>
        <fullName evidence="2">B box-type domain-containing protein</fullName>
    </recommendedName>
</protein>
<name>A0ABY7FF68_MYAAR</name>
<keyword evidence="4" id="KW-1185">Reference proteome</keyword>
<dbReference type="PROSITE" id="PS50119">
    <property type="entry name" value="ZF_BBOX"/>
    <property type="match status" value="2"/>
</dbReference>
<dbReference type="SUPFAM" id="SSF75011">
    <property type="entry name" value="3-carboxy-cis,cis-mucoante lactonizing enzyme"/>
    <property type="match status" value="1"/>
</dbReference>
<dbReference type="InterPro" id="IPR011042">
    <property type="entry name" value="6-blade_b-propeller_TolB-like"/>
</dbReference>
<feature type="domain" description="B box-type" evidence="2">
    <location>
        <begin position="24"/>
        <end position="64"/>
    </location>
</feature>
<organism evidence="3 4">
    <name type="scientific">Mya arenaria</name>
    <name type="common">Soft-shell clam</name>
    <dbReference type="NCBI Taxonomy" id="6604"/>
    <lineage>
        <taxon>Eukaryota</taxon>
        <taxon>Metazoa</taxon>
        <taxon>Spiralia</taxon>
        <taxon>Lophotrochozoa</taxon>
        <taxon>Mollusca</taxon>
        <taxon>Bivalvia</taxon>
        <taxon>Autobranchia</taxon>
        <taxon>Heteroconchia</taxon>
        <taxon>Euheterodonta</taxon>
        <taxon>Imparidentia</taxon>
        <taxon>Neoheterodontei</taxon>
        <taxon>Myida</taxon>
        <taxon>Myoidea</taxon>
        <taxon>Myidae</taxon>
        <taxon>Mya</taxon>
    </lineage>
</organism>